<evidence type="ECO:0000256" key="4">
    <source>
        <dbReference type="ARBA" id="ARBA00023273"/>
    </source>
</evidence>
<evidence type="ECO:0000256" key="5">
    <source>
        <dbReference type="SAM" id="MobiDB-lite"/>
    </source>
</evidence>
<feature type="compositionally biased region" description="Low complexity" evidence="5">
    <location>
        <begin position="49"/>
        <end position="58"/>
    </location>
</feature>
<dbReference type="GO" id="GO:0003352">
    <property type="term" value="P:regulation of cilium movement"/>
    <property type="evidence" value="ECO:0007669"/>
    <property type="project" value="TreeGrafter"/>
</dbReference>
<dbReference type="Proteomes" id="UP000015103">
    <property type="component" value="Unassembled WGS sequence"/>
</dbReference>
<feature type="compositionally biased region" description="Basic and acidic residues" evidence="5">
    <location>
        <begin position="66"/>
        <end position="75"/>
    </location>
</feature>
<dbReference type="EMBL" id="ACPB03007356">
    <property type="status" value="NOT_ANNOTATED_CDS"/>
    <property type="molecule type" value="Genomic_DNA"/>
</dbReference>
<evidence type="ECO:0000256" key="1">
    <source>
        <dbReference type="ARBA" id="ARBA00004611"/>
    </source>
</evidence>
<proteinExistence type="predicted"/>
<name>T1IF21_RHOPR</name>
<accession>T1IF21</accession>
<dbReference type="HOGENOM" id="CLU_567814_0_0_1"/>
<reference evidence="6" key="1">
    <citation type="submission" date="2015-05" db="UniProtKB">
        <authorList>
            <consortium name="EnsemblMetazoa"/>
        </authorList>
    </citation>
    <scope>IDENTIFICATION</scope>
</reference>
<dbReference type="VEuPathDB" id="VectorBase:RPRC014890"/>
<comment type="subcellular location">
    <subcellularLocation>
        <location evidence="1">Cytoplasm</location>
        <location evidence="1">Cytoskeleton</location>
        <location evidence="1">Flagellum axoneme</location>
    </subcellularLocation>
</comment>
<evidence type="ECO:0000313" key="6">
    <source>
        <dbReference type="EnsemblMetazoa" id="RPRC014890-PA"/>
    </source>
</evidence>
<dbReference type="GO" id="GO:0060285">
    <property type="term" value="P:cilium-dependent cell motility"/>
    <property type="evidence" value="ECO:0007669"/>
    <property type="project" value="TreeGrafter"/>
</dbReference>
<keyword evidence="4" id="KW-0966">Cell projection</keyword>
<evidence type="ECO:0000313" key="7">
    <source>
        <dbReference type="Proteomes" id="UP000015103"/>
    </source>
</evidence>
<dbReference type="GO" id="GO:0070286">
    <property type="term" value="P:axonemal dynein complex assembly"/>
    <property type="evidence" value="ECO:0007669"/>
    <property type="project" value="InterPro"/>
</dbReference>
<keyword evidence="7" id="KW-1185">Reference proteome</keyword>
<dbReference type="OMA" id="ENDCEAY"/>
<sequence length="481" mass="57695">MNDFALHKVLLPYQDTYYLQSNSKLFKKSHMLSQLSYALLSTHTELTTTTTPTTTKTTISKKEKKRREQQEYRTRQRQFDFRREVALSRVTHEKLKERLEKLLKKKYIRLIYGDAMHQWKLFLCSVTTKDKYIQSLLEEIEHIRTSRKVIKQIQLGFVDEIICIFNHQLKYLSANYARKKEGFFRDRCHFIKALETRTDLKLSKMYKIQRKMAKASEEQIEGIESRGNYYHTMMLEETEKIKQDVEKSVNAEIMALWEEYSSIISKYTNETYDLRLDLIVLTDKETATRHILDNLSKKIMNVEVQIKTYTDSCVNCKLQKLVAHYQPERDLYCNVTKVMRDKIREFNNIDEKKITFLSSVSNKAIKTLKDNFDKIQTLIRYMSISQRFETEEEKTLTTENDCEAYFPNLQELQHYKIMHQMYCRRSRIAIYTEFLQKVYDEEKEEMFKLKRLIENVINNFDIMQPEVIAENEICIKNIENT</sequence>
<evidence type="ECO:0000256" key="2">
    <source>
        <dbReference type="ARBA" id="ARBA00022846"/>
    </source>
</evidence>
<dbReference type="InterPro" id="IPR039750">
    <property type="entry name" value="DRC1/DRC2"/>
</dbReference>
<dbReference type="PANTHER" id="PTHR21625:SF0">
    <property type="entry name" value="DYNEIN REGULATORY COMPLEX SUBUNIT 2"/>
    <property type="match status" value="1"/>
</dbReference>
<protein>
    <submittedName>
        <fullName evidence="6">NYD-SP28 domain-containing protein</fullName>
    </submittedName>
</protein>
<dbReference type="PANTHER" id="PTHR21625">
    <property type="entry name" value="NYD-SP28 PROTEIN"/>
    <property type="match status" value="1"/>
</dbReference>
<keyword evidence="3" id="KW-0969">Cilium</keyword>
<evidence type="ECO:0000256" key="3">
    <source>
        <dbReference type="ARBA" id="ARBA00023069"/>
    </source>
</evidence>
<keyword evidence="2" id="KW-0282">Flagellum</keyword>
<dbReference type="GO" id="GO:0005858">
    <property type="term" value="C:axonemal dynein complex"/>
    <property type="evidence" value="ECO:0007669"/>
    <property type="project" value="InterPro"/>
</dbReference>
<dbReference type="InParanoid" id="T1IF21"/>
<feature type="region of interest" description="Disordered" evidence="5">
    <location>
        <begin position="49"/>
        <end position="75"/>
    </location>
</feature>
<organism evidence="6 7">
    <name type="scientific">Rhodnius prolixus</name>
    <name type="common">Triatomid bug</name>
    <dbReference type="NCBI Taxonomy" id="13249"/>
    <lineage>
        <taxon>Eukaryota</taxon>
        <taxon>Metazoa</taxon>
        <taxon>Ecdysozoa</taxon>
        <taxon>Arthropoda</taxon>
        <taxon>Hexapoda</taxon>
        <taxon>Insecta</taxon>
        <taxon>Pterygota</taxon>
        <taxon>Neoptera</taxon>
        <taxon>Paraneoptera</taxon>
        <taxon>Hemiptera</taxon>
        <taxon>Heteroptera</taxon>
        <taxon>Panheteroptera</taxon>
        <taxon>Cimicomorpha</taxon>
        <taxon>Reduviidae</taxon>
        <taxon>Triatominae</taxon>
        <taxon>Rhodnius</taxon>
    </lineage>
</organism>
<dbReference type="AlphaFoldDB" id="T1IF21"/>
<dbReference type="EnsemblMetazoa" id="RPRC014890-RA">
    <property type="protein sequence ID" value="RPRC014890-PA"/>
    <property type="gene ID" value="RPRC014890"/>
</dbReference>